<sequence length="132" mass="13738">MHQPSDASGNALQSTTTYPTATPKIDSLGNTELILPKGNRLQRGAQGLANVANTLKSGLNTFVAQPLANAATYISQSSPRRQENPKRVDGWVNGVPVPQNVDGAGHVAQAMPSYTGCGVAYAGWSAGCWSGE</sequence>
<evidence type="ECO:0000313" key="3">
    <source>
        <dbReference type="Proteomes" id="UP000283090"/>
    </source>
</evidence>
<comment type="caution">
    <text evidence="2">The sequence shown here is derived from an EMBL/GenBank/DDBJ whole genome shotgun (WGS) entry which is preliminary data.</text>
</comment>
<dbReference type="GeneID" id="93587496"/>
<evidence type="ECO:0000256" key="1">
    <source>
        <dbReference type="SAM" id="MobiDB-lite"/>
    </source>
</evidence>
<dbReference type="AlphaFoldDB" id="A0A437A6X8"/>
<dbReference type="EMBL" id="SAEB01000006">
    <property type="protein sequence ID" value="RVD86934.1"/>
    <property type="molecule type" value="Genomic_DNA"/>
</dbReference>
<gene>
    <name evidence="2" type="ORF">DFL_005185</name>
</gene>
<feature type="region of interest" description="Disordered" evidence="1">
    <location>
        <begin position="74"/>
        <end position="94"/>
    </location>
</feature>
<proteinExistence type="predicted"/>
<reference evidence="2 3" key="1">
    <citation type="submission" date="2019-01" db="EMBL/GenBank/DDBJ databases">
        <title>Intercellular communication is required for trap formation in the nematode-trapping fungus Duddingtonia flagrans.</title>
        <authorList>
            <person name="Youssar L."/>
            <person name="Wernet V."/>
            <person name="Hensel N."/>
            <person name="Hildebrandt H.-G."/>
            <person name="Fischer R."/>
        </authorList>
    </citation>
    <scope>NUCLEOTIDE SEQUENCE [LARGE SCALE GENOMIC DNA]</scope>
    <source>
        <strain evidence="2 3">CBS H-5679</strain>
    </source>
</reference>
<accession>A0A437A6X8</accession>
<dbReference type="OrthoDB" id="5316319at2759"/>
<name>A0A437A6X8_ARTFL</name>
<protein>
    <submittedName>
        <fullName evidence="2">Uncharacterized protein</fullName>
    </submittedName>
</protein>
<dbReference type="Proteomes" id="UP000283090">
    <property type="component" value="Unassembled WGS sequence"/>
</dbReference>
<feature type="region of interest" description="Disordered" evidence="1">
    <location>
        <begin position="1"/>
        <end position="29"/>
    </location>
</feature>
<dbReference type="RefSeq" id="XP_067492478.1">
    <property type="nucleotide sequence ID" value="XM_067634406.1"/>
</dbReference>
<evidence type="ECO:0000313" key="2">
    <source>
        <dbReference type="EMBL" id="RVD86934.1"/>
    </source>
</evidence>
<dbReference type="VEuPathDB" id="FungiDB:DFL_005185"/>
<organism evidence="2 3">
    <name type="scientific">Arthrobotrys flagrans</name>
    <name type="common">Nematode-trapping fungus</name>
    <name type="synonym">Trichothecium flagrans</name>
    <dbReference type="NCBI Taxonomy" id="97331"/>
    <lineage>
        <taxon>Eukaryota</taxon>
        <taxon>Fungi</taxon>
        <taxon>Dikarya</taxon>
        <taxon>Ascomycota</taxon>
        <taxon>Pezizomycotina</taxon>
        <taxon>Orbiliomycetes</taxon>
        <taxon>Orbiliales</taxon>
        <taxon>Orbiliaceae</taxon>
        <taxon>Arthrobotrys</taxon>
    </lineage>
</organism>
<feature type="compositionally biased region" description="Basic and acidic residues" evidence="1">
    <location>
        <begin position="80"/>
        <end position="89"/>
    </location>
</feature>
<keyword evidence="3" id="KW-1185">Reference proteome</keyword>
<feature type="compositionally biased region" description="Polar residues" evidence="1">
    <location>
        <begin position="1"/>
        <end position="20"/>
    </location>
</feature>